<protein>
    <submittedName>
        <fullName evidence="2">YlxR family protein</fullName>
    </submittedName>
</protein>
<proteinExistence type="predicted"/>
<dbReference type="Proteomes" id="UP000824189">
    <property type="component" value="Unassembled WGS sequence"/>
</dbReference>
<dbReference type="Pfam" id="PF04296">
    <property type="entry name" value="YlxR"/>
    <property type="match status" value="1"/>
</dbReference>
<sequence>MPVGIQHQPLRTCIATREVLPSQQLLRCVADRRNDGSVVIVPDPQRNRPGRGAWITPTEEAWQIAEKRRAFARALKVSGLVADTEPVRNYIVQLHGNVE</sequence>
<comment type="caution">
    <text evidence="2">The sequence shown here is derived from an EMBL/GenBank/DDBJ whole genome shotgun (WGS) entry which is preliminary data.</text>
</comment>
<evidence type="ECO:0000313" key="3">
    <source>
        <dbReference type="Proteomes" id="UP000824189"/>
    </source>
</evidence>
<dbReference type="InterPro" id="IPR037465">
    <property type="entry name" value="YlxR"/>
</dbReference>
<gene>
    <name evidence="2" type="ORF">H9867_03885</name>
</gene>
<organism evidence="2 3">
    <name type="scientific">Candidatus Corynebacterium gallistercoris</name>
    <dbReference type="NCBI Taxonomy" id="2838530"/>
    <lineage>
        <taxon>Bacteria</taxon>
        <taxon>Bacillati</taxon>
        <taxon>Actinomycetota</taxon>
        <taxon>Actinomycetes</taxon>
        <taxon>Mycobacteriales</taxon>
        <taxon>Corynebacteriaceae</taxon>
        <taxon>Corynebacterium</taxon>
    </lineage>
</organism>
<dbReference type="InterPro" id="IPR035931">
    <property type="entry name" value="YlxR-like_sf"/>
</dbReference>
<dbReference type="PANTHER" id="PTHR34215:SF1">
    <property type="entry name" value="YLXR DOMAIN-CONTAINING PROTEIN"/>
    <property type="match status" value="1"/>
</dbReference>
<accession>A0A9D1RWK5</accession>
<dbReference type="EMBL" id="DXFZ01000045">
    <property type="protein sequence ID" value="HIW95613.1"/>
    <property type="molecule type" value="Genomic_DNA"/>
</dbReference>
<feature type="domain" description="YlxR" evidence="1">
    <location>
        <begin position="11"/>
        <end position="78"/>
    </location>
</feature>
<dbReference type="Gene3D" id="3.30.1230.10">
    <property type="entry name" value="YlxR-like"/>
    <property type="match status" value="1"/>
</dbReference>
<dbReference type="PANTHER" id="PTHR34215">
    <property type="entry name" value="BLL0784 PROTEIN"/>
    <property type="match status" value="1"/>
</dbReference>
<dbReference type="AlphaFoldDB" id="A0A9D1RWK5"/>
<evidence type="ECO:0000259" key="1">
    <source>
        <dbReference type="Pfam" id="PF04296"/>
    </source>
</evidence>
<reference evidence="2" key="1">
    <citation type="journal article" date="2021" name="PeerJ">
        <title>Extensive microbial diversity within the chicken gut microbiome revealed by metagenomics and culture.</title>
        <authorList>
            <person name="Gilroy R."/>
            <person name="Ravi A."/>
            <person name="Getino M."/>
            <person name="Pursley I."/>
            <person name="Horton D.L."/>
            <person name="Alikhan N.F."/>
            <person name="Baker D."/>
            <person name="Gharbi K."/>
            <person name="Hall N."/>
            <person name="Watson M."/>
            <person name="Adriaenssens E.M."/>
            <person name="Foster-Nyarko E."/>
            <person name="Jarju S."/>
            <person name="Secka A."/>
            <person name="Antonio M."/>
            <person name="Oren A."/>
            <person name="Chaudhuri R.R."/>
            <person name="La Ragione R."/>
            <person name="Hildebrand F."/>
            <person name="Pallen M.J."/>
        </authorList>
    </citation>
    <scope>NUCLEOTIDE SEQUENCE</scope>
    <source>
        <strain evidence="2">4376</strain>
    </source>
</reference>
<reference evidence="2" key="2">
    <citation type="submission" date="2021-04" db="EMBL/GenBank/DDBJ databases">
        <authorList>
            <person name="Gilroy R."/>
        </authorList>
    </citation>
    <scope>NUCLEOTIDE SEQUENCE</scope>
    <source>
        <strain evidence="2">4376</strain>
    </source>
</reference>
<dbReference type="InterPro" id="IPR007393">
    <property type="entry name" value="YlxR_dom"/>
</dbReference>
<evidence type="ECO:0000313" key="2">
    <source>
        <dbReference type="EMBL" id="HIW95613.1"/>
    </source>
</evidence>
<dbReference type="SUPFAM" id="SSF64376">
    <property type="entry name" value="YlxR-like"/>
    <property type="match status" value="1"/>
</dbReference>
<name>A0A9D1RWK5_9CORY</name>